<proteinExistence type="predicted"/>
<gene>
    <name evidence="1" type="ORF">CYMTET_48807</name>
</gene>
<dbReference type="EMBL" id="LGRX02033394">
    <property type="protein sequence ID" value="KAK3241420.1"/>
    <property type="molecule type" value="Genomic_DNA"/>
</dbReference>
<keyword evidence="2" id="KW-1185">Reference proteome</keyword>
<organism evidence="1 2">
    <name type="scientific">Cymbomonas tetramitiformis</name>
    <dbReference type="NCBI Taxonomy" id="36881"/>
    <lineage>
        <taxon>Eukaryota</taxon>
        <taxon>Viridiplantae</taxon>
        <taxon>Chlorophyta</taxon>
        <taxon>Pyramimonadophyceae</taxon>
        <taxon>Pyramimonadales</taxon>
        <taxon>Pyramimonadaceae</taxon>
        <taxon>Cymbomonas</taxon>
    </lineage>
</organism>
<name>A0AAE0EWF6_9CHLO</name>
<comment type="caution">
    <text evidence="1">The sequence shown here is derived from an EMBL/GenBank/DDBJ whole genome shotgun (WGS) entry which is preliminary data.</text>
</comment>
<sequence length="218" mass="23567">MNSGVNAKGFTPRADKRALKTRLATQPLPLGGNWSQISKKVAFHKGNGQTIPLCGNEECMVSRLRHWHRDCPRGGKRANGAHVFVTEDVEHDFFAVHFANQQSTPATPRRGHRGVRMQYCQPVDTHMGVCTVGGAAQRINLNGFKVESSVTATPAPAAVTTGPPSVLVPEDAIPQSVSALFVHEPDLTVADKLAAMGGFTITMVEDEPPLENFSVRFS</sequence>
<protein>
    <submittedName>
        <fullName evidence="1">Uncharacterized protein</fullName>
    </submittedName>
</protein>
<dbReference type="Proteomes" id="UP001190700">
    <property type="component" value="Unassembled WGS sequence"/>
</dbReference>
<dbReference type="AlphaFoldDB" id="A0AAE0EWF6"/>
<evidence type="ECO:0000313" key="1">
    <source>
        <dbReference type="EMBL" id="KAK3241420.1"/>
    </source>
</evidence>
<evidence type="ECO:0000313" key="2">
    <source>
        <dbReference type="Proteomes" id="UP001190700"/>
    </source>
</evidence>
<accession>A0AAE0EWF6</accession>
<reference evidence="1 2" key="1">
    <citation type="journal article" date="2015" name="Genome Biol. Evol.">
        <title>Comparative Genomics of a Bacterivorous Green Alga Reveals Evolutionary Causalities and Consequences of Phago-Mixotrophic Mode of Nutrition.</title>
        <authorList>
            <person name="Burns J.A."/>
            <person name="Paasch A."/>
            <person name="Narechania A."/>
            <person name="Kim E."/>
        </authorList>
    </citation>
    <scope>NUCLEOTIDE SEQUENCE [LARGE SCALE GENOMIC DNA]</scope>
    <source>
        <strain evidence="1 2">PLY_AMNH</strain>
    </source>
</reference>